<reference evidence="1 2" key="1">
    <citation type="journal article" date="2012" name="PLoS ONE">
        <title>Evolution of Burkholderia pseudomallei in recurrent melioidosis.</title>
        <authorList>
            <person name="Hayden H.S."/>
            <person name="Lim R."/>
            <person name="Brittnacher M.J."/>
            <person name="Sims E.H."/>
            <person name="Ramage E.R."/>
            <person name="Fong C."/>
            <person name="Wu Z."/>
            <person name="Crist E."/>
            <person name="Chang J."/>
            <person name="Zhou Y."/>
            <person name="Radey M."/>
            <person name="Rohmer L."/>
            <person name="Haugen E."/>
            <person name="Gillett W."/>
            <person name="Wuthiekanun V."/>
            <person name="Peacock S.J."/>
            <person name="Kaul R."/>
            <person name="Miller S.I."/>
            <person name="Manoil C."/>
            <person name="Jacobs M.A."/>
        </authorList>
    </citation>
    <scope>NUCLEOTIDE SEQUENCE [LARGE SCALE GENOMIC DNA]</scope>
    <source>
        <strain evidence="1 2">1026b</strain>
    </source>
</reference>
<evidence type="ECO:0000313" key="1">
    <source>
        <dbReference type="EMBL" id="AFI68702.1"/>
    </source>
</evidence>
<gene>
    <name evidence="1" type="ordered locus">BP1026B_II0430</name>
</gene>
<evidence type="ECO:0000313" key="2">
    <source>
        <dbReference type="Proteomes" id="UP000010087"/>
    </source>
</evidence>
<protein>
    <recommendedName>
        <fullName evidence="3">Type I restriction endonuclease subunit M</fullName>
    </recommendedName>
</protein>
<name>A0A0H3HS25_BURP2</name>
<proteinExistence type="predicted"/>
<dbReference type="EMBL" id="CP002834">
    <property type="protein sequence ID" value="AFI68702.1"/>
    <property type="molecule type" value="Genomic_DNA"/>
</dbReference>
<evidence type="ECO:0008006" key="3">
    <source>
        <dbReference type="Google" id="ProtNLM"/>
    </source>
</evidence>
<dbReference type="PATRIC" id="fig|884204.3.peg.4576"/>
<dbReference type="Proteomes" id="UP000010087">
    <property type="component" value="Chromosome 2"/>
</dbReference>
<accession>A0A0H3HS25</accession>
<dbReference type="KEGG" id="bpz:BP1026B_II0430"/>
<dbReference type="RefSeq" id="WP_004553164.1">
    <property type="nucleotide sequence ID" value="NC_017832.1"/>
</dbReference>
<sequence>MNGKNPTPLFSFGRMVATPGALDLLDRTGTDGTDLLNRHQCGDWGIVCPADAKSNDRAITDGTRILSAYELGARREQLWIITEADRRVTTLLLPIEY</sequence>
<organism evidence="1 2">
    <name type="scientific">Burkholderia pseudomallei (strain 1026b)</name>
    <dbReference type="NCBI Taxonomy" id="884204"/>
    <lineage>
        <taxon>Bacteria</taxon>
        <taxon>Pseudomonadati</taxon>
        <taxon>Pseudomonadota</taxon>
        <taxon>Betaproteobacteria</taxon>
        <taxon>Burkholderiales</taxon>
        <taxon>Burkholderiaceae</taxon>
        <taxon>Burkholderia</taxon>
        <taxon>pseudomallei group</taxon>
    </lineage>
</organism>
<dbReference type="AlphaFoldDB" id="A0A0H3HS25"/>